<feature type="compositionally biased region" description="Pro residues" evidence="1">
    <location>
        <begin position="24"/>
        <end position="34"/>
    </location>
</feature>
<organism evidence="2 3">
    <name type="scientific">Aureobasidium pullulans</name>
    <name type="common">Black yeast</name>
    <name type="synonym">Pullularia pullulans</name>
    <dbReference type="NCBI Taxonomy" id="5580"/>
    <lineage>
        <taxon>Eukaryota</taxon>
        <taxon>Fungi</taxon>
        <taxon>Dikarya</taxon>
        <taxon>Ascomycota</taxon>
        <taxon>Pezizomycotina</taxon>
        <taxon>Dothideomycetes</taxon>
        <taxon>Dothideomycetidae</taxon>
        <taxon>Dothideales</taxon>
        <taxon>Saccotheciaceae</taxon>
        <taxon>Aureobasidium</taxon>
    </lineage>
</organism>
<proteinExistence type="predicted"/>
<comment type="caution">
    <text evidence="2">The sequence shown here is derived from an EMBL/GenBank/DDBJ whole genome shotgun (WGS) entry which is preliminary data.</text>
</comment>
<feature type="compositionally biased region" description="Low complexity" evidence="1">
    <location>
        <begin position="93"/>
        <end position="105"/>
    </location>
</feature>
<feature type="region of interest" description="Disordered" evidence="1">
    <location>
        <begin position="17"/>
        <end position="40"/>
    </location>
</feature>
<evidence type="ECO:0000313" key="2">
    <source>
        <dbReference type="EMBL" id="TIA43158.1"/>
    </source>
</evidence>
<protein>
    <submittedName>
        <fullName evidence="2">Uncharacterized protein</fullName>
    </submittedName>
</protein>
<dbReference type="Proteomes" id="UP000308724">
    <property type="component" value="Unassembled WGS sequence"/>
</dbReference>
<feature type="region of interest" description="Disordered" evidence="1">
    <location>
        <begin position="593"/>
        <end position="716"/>
    </location>
</feature>
<feature type="region of interest" description="Disordered" evidence="1">
    <location>
        <begin position="428"/>
        <end position="450"/>
    </location>
</feature>
<feature type="compositionally biased region" description="Polar residues" evidence="1">
    <location>
        <begin position="635"/>
        <end position="644"/>
    </location>
</feature>
<feature type="compositionally biased region" description="Low complexity" evidence="1">
    <location>
        <begin position="135"/>
        <end position="181"/>
    </location>
</feature>
<gene>
    <name evidence="2" type="ORF">D6C78_00479</name>
</gene>
<sequence>MQLGGERLRSSKCCLKAQTAALGPSPPNAAPPPTKSEFVNGFHSKQTLPAMYNAPAAQASFQQQQPYQNGYAQPHYPAVAGYAQPPYQPAPTPVAYGAQPYQQPYAAPPQNGPPLKKQKGNPVITRYPPPPGYKQQPTYTAAPYTAPTYPTHQAPQPAYPQQGYQGYQAPPTTGYPPAATYPTQPVYDPSQAYQQPPYQPHQPPQPAQSYAVAAPVQPYAVPASAYPPQEHSGYYDVNGAYVAAPSAHSTPYMDASAYPPPISEDGYAASHTRQSSLDFGLDFDFEGEAGVPAEEVVPELSLGLIIWHPAIPTSKPLPSVFDDVEPTWTESVKATEDAHISVTSEFFPDDMSVDIRLSVRDTDEWEKVKDDLIFVEFGKTAVTVPVRTVIANRDRPDPVTDQLEPVTQDNVTALVSHPEALMQQAVAGAYEDQSDGDQAMDMSDDEDEPAKPVLQPVIQPLAHPLPRPVAHAAPPVKQVTILDTLEQALGPKSPRKNDRQSSRASARYSRSRSPEKRSRQGSQQPKAKPAPLPKDSAQENILAALGVEGSPKMVYPTPPPALGLPVPPTNRYVQFSGGITFYDLTYGSKKITPPGAFGPAGQRFAYGPQFPPPPPPRESRSPSFDPWRAHDPASPKSTTSQHTAVGSDFHPDNVMVDLDATPKAKAPVAPEKSGSGRKRTYEEVAAAEGRRRQDDDTPRAHRMRRSRQDVYSRYRR</sequence>
<feature type="region of interest" description="Disordered" evidence="1">
    <location>
        <begin position="485"/>
        <end position="536"/>
    </location>
</feature>
<evidence type="ECO:0000313" key="3">
    <source>
        <dbReference type="Proteomes" id="UP000308724"/>
    </source>
</evidence>
<reference evidence="2 3" key="1">
    <citation type="submission" date="2018-10" db="EMBL/GenBank/DDBJ databases">
        <title>Fifty Aureobasidium pullulans genomes reveal a recombining polyextremotolerant generalist.</title>
        <authorList>
            <person name="Gostincar C."/>
            <person name="Turk M."/>
            <person name="Zajc J."/>
            <person name="Gunde-Cimerman N."/>
        </authorList>
    </citation>
    <scope>NUCLEOTIDE SEQUENCE [LARGE SCALE GENOMIC DNA]</scope>
    <source>
        <strain evidence="2 3">EXF-1645</strain>
    </source>
</reference>
<dbReference type="AlphaFoldDB" id="A0A4T0C788"/>
<feature type="region of interest" description="Disordered" evidence="1">
    <location>
        <begin position="91"/>
        <end position="181"/>
    </location>
</feature>
<evidence type="ECO:0000256" key="1">
    <source>
        <dbReference type="SAM" id="MobiDB-lite"/>
    </source>
</evidence>
<accession>A0A4T0C788</accession>
<name>A0A4T0C788_AURPU</name>
<feature type="compositionally biased region" description="Basic and acidic residues" evidence="1">
    <location>
        <begin position="688"/>
        <end position="699"/>
    </location>
</feature>
<dbReference type="EMBL" id="QZBZ01000005">
    <property type="protein sequence ID" value="TIA43158.1"/>
    <property type="molecule type" value="Genomic_DNA"/>
</dbReference>
<feature type="compositionally biased region" description="Basic and acidic residues" evidence="1">
    <location>
        <begin position="706"/>
        <end position="716"/>
    </location>
</feature>